<dbReference type="PANTHER" id="PTHR12625:SF0">
    <property type="entry name" value="PROTEIN LILIPOD"/>
    <property type="match status" value="1"/>
</dbReference>
<feature type="transmembrane region" description="Helical" evidence="2">
    <location>
        <begin position="397"/>
        <end position="414"/>
    </location>
</feature>
<feature type="transmembrane region" description="Helical" evidence="2">
    <location>
        <begin position="196"/>
        <end position="222"/>
    </location>
</feature>
<name>R7U746_CAPTE</name>
<keyword evidence="2" id="KW-1133">Transmembrane helix</keyword>
<keyword evidence="5" id="KW-1185">Reference proteome</keyword>
<evidence type="ECO:0000313" key="3">
    <source>
        <dbReference type="EMBL" id="ELT98960.1"/>
    </source>
</evidence>
<reference evidence="3 5" key="2">
    <citation type="journal article" date="2013" name="Nature">
        <title>Insights into bilaterian evolution from three spiralian genomes.</title>
        <authorList>
            <person name="Simakov O."/>
            <person name="Marletaz F."/>
            <person name="Cho S.J."/>
            <person name="Edsinger-Gonzales E."/>
            <person name="Havlak P."/>
            <person name="Hellsten U."/>
            <person name="Kuo D.H."/>
            <person name="Larsson T."/>
            <person name="Lv J."/>
            <person name="Arendt D."/>
            <person name="Savage R."/>
            <person name="Osoegawa K."/>
            <person name="de Jong P."/>
            <person name="Grimwood J."/>
            <person name="Chapman J.A."/>
            <person name="Shapiro H."/>
            <person name="Aerts A."/>
            <person name="Otillar R.P."/>
            <person name="Terry A.Y."/>
            <person name="Boore J.L."/>
            <person name="Grigoriev I.V."/>
            <person name="Lindberg D.R."/>
            <person name="Seaver E.C."/>
            <person name="Weisblat D.A."/>
            <person name="Putnam N.H."/>
            <person name="Rokhsar D.S."/>
        </authorList>
    </citation>
    <scope>NUCLEOTIDE SEQUENCE</scope>
    <source>
        <strain evidence="3 5">I ESC-2004</strain>
    </source>
</reference>
<feature type="transmembrane region" description="Helical" evidence="2">
    <location>
        <begin position="20"/>
        <end position="38"/>
    </location>
</feature>
<dbReference type="STRING" id="283909.R7U746"/>
<protein>
    <submittedName>
        <fullName evidence="3 4">Uncharacterized protein</fullName>
    </submittedName>
</protein>
<dbReference type="FunCoup" id="R7U746">
    <property type="interactions" value="792"/>
</dbReference>
<feature type="transmembrane region" description="Helical" evidence="2">
    <location>
        <begin position="343"/>
        <end position="376"/>
    </location>
</feature>
<dbReference type="HOGENOM" id="CLU_029445_1_0_1"/>
<feature type="transmembrane region" description="Helical" evidence="2">
    <location>
        <begin position="108"/>
        <end position="134"/>
    </location>
</feature>
<dbReference type="InterPro" id="IPR008075">
    <property type="entry name" value="LIMR"/>
</dbReference>
<feature type="transmembrane region" description="Helical" evidence="2">
    <location>
        <begin position="65"/>
        <end position="88"/>
    </location>
</feature>
<evidence type="ECO:0000256" key="1">
    <source>
        <dbReference type="ARBA" id="ARBA00010487"/>
    </source>
</evidence>
<dbReference type="AlphaFoldDB" id="R7U746"/>
<dbReference type="GO" id="GO:0004888">
    <property type="term" value="F:transmembrane signaling receptor activity"/>
    <property type="evidence" value="ECO:0007669"/>
    <property type="project" value="TreeGrafter"/>
</dbReference>
<dbReference type="EnsemblMetazoa" id="CapteT167057">
    <property type="protein sequence ID" value="CapteP167057"/>
    <property type="gene ID" value="CapteG167057"/>
</dbReference>
<dbReference type="Proteomes" id="UP000014760">
    <property type="component" value="Unassembled WGS sequence"/>
</dbReference>
<reference evidence="5" key="1">
    <citation type="submission" date="2012-12" db="EMBL/GenBank/DDBJ databases">
        <authorList>
            <person name="Hellsten U."/>
            <person name="Grimwood J."/>
            <person name="Chapman J.A."/>
            <person name="Shapiro H."/>
            <person name="Aerts A."/>
            <person name="Otillar R.P."/>
            <person name="Terry A.Y."/>
            <person name="Boore J.L."/>
            <person name="Simakov O."/>
            <person name="Marletaz F."/>
            <person name="Cho S.-J."/>
            <person name="Edsinger-Gonzales E."/>
            <person name="Havlak P."/>
            <person name="Kuo D.-H."/>
            <person name="Larsson T."/>
            <person name="Lv J."/>
            <person name="Arendt D."/>
            <person name="Savage R."/>
            <person name="Osoegawa K."/>
            <person name="de Jong P."/>
            <person name="Lindberg D.R."/>
            <person name="Seaver E.C."/>
            <person name="Weisblat D.A."/>
            <person name="Putnam N.H."/>
            <person name="Grigoriev I.V."/>
            <person name="Rokhsar D.S."/>
        </authorList>
    </citation>
    <scope>NUCLEOTIDE SEQUENCE</scope>
    <source>
        <strain evidence="5">I ESC-2004</strain>
    </source>
</reference>
<organism evidence="3">
    <name type="scientific">Capitella teleta</name>
    <name type="common">Polychaete worm</name>
    <dbReference type="NCBI Taxonomy" id="283909"/>
    <lineage>
        <taxon>Eukaryota</taxon>
        <taxon>Metazoa</taxon>
        <taxon>Spiralia</taxon>
        <taxon>Lophotrochozoa</taxon>
        <taxon>Annelida</taxon>
        <taxon>Polychaeta</taxon>
        <taxon>Sedentaria</taxon>
        <taxon>Scolecida</taxon>
        <taxon>Capitellidae</taxon>
        <taxon>Capitella</taxon>
    </lineage>
</organism>
<dbReference type="InterPro" id="IPR006876">
    <property type="entry name" value="LMBR1-like_membr_prot"/>
</dbReference>
<evidence type="ECO:0000256" key="2">
    <source>
        <dbReference type="SAM" id="Phobius"/>
    </source>
</evidence>
<dbReference type="PRINTS" id="PR01692">
    <property type="entry name" value="LIPOCALINIMR"/>
</dbReference>
<reference evidence="4" key="3">
    <citation type="submission" date="2015-06" db="UniProtKB">
        <authorList>
            <consortium name="EnsemblMetazoa"/>
        </authorList>
    </citation>
    <scope>IDENTIFICATION</scope>
</reference>
<keyword evidence="2" id="KW-0812">Transmembrane</keyword>
<accession>R7U746</accession>
<evidence type="ECO:0000313" key="4">
    <source>
        <dbReference type="EnsemblMetazoa" id="CapteP167057"/>
    </source>
</evidence>
<proteinExistence type="inferred from homology"/>
<feature type="transmembrane region" description="Helical" evidence="2">
    <location>
        <begin position="155"/>
        <end position="176"/>
    </location>
</feature>
<feature type="transmembrane region" description="Helical" evidence="2">
    <location>
        <begin position="434"/>
        <end position="457"/>
    </location>
</feature>
<keyword evidence="2" id="KW-0472">Membrane</keyword>
<dbReference type="GO" id="GO:0007165">
    <property type="term" value="P:signal transduction"/>
    <property type="evidence" value="ECO:0007669"/>
    <property type="project" value="TreeGrafter"/>
</dbReference>
<dbReference type="EMBL" id="AMQN01010248">
    <property type="status" value="NOT_ANNOTATED_CDS"/>
    <property type="molecule type" value="Genomic_DNA"/>
</dbReference>
<evidence type="ECO:0000313" key="5">
    <source>
        <dbReference type="Proteomes" id="UP000014760"/>
    </source>
</evidence>
<dbReference type="Pfam" id="PF04791">
    <property type="entry name" value="LMBR1"/>
    <property type="match status" value="1"/>
</dbReference>
<sequence length="493" mass="55255">MDSDDVDDRERVFHAAVRDYTVWGLLFLILYVLSYVIICNFKQRTDHEDVFSSDSGDVAVYRTSLWLSTFTLAVSIGAVLLLPISIAANEALLMFPKSYYLKWLNSSLIHGMWNQIFLFSNVAVFILMPFAYLFTESEGLPGSKKGIMSRVYETALVLILLAFLVCGLAYVASALIDNDSPSRQALFDIWNFYLPFLYSCISLLGVVMLLICTPVGFARLFTVVGDLVIKPRFLRNLDEELYSIQFEEESLRRKMHQRHNGGVVNGDLNGCAAGLAERLDEVIQDKQEIQKRRQVSALRRNLGYPLMMLLLLFLTTISMLMVARNTFDLLTGLRALPTATQEIVLGISSISTFGPLGAIVQISIILYLMVTSVVGIYSIPFCECLKPRRDDTPMTKVIANCVIILVLSSALPVLSRTLGITNFDLLGNFGSMDWIGNFYIILSYNLAFIVATAICLFTKFTATLRRELLDRLESAIFSSKANQSAESSHIKDE</sequence>
<dbReference type="PANTHER" id="PTHR12625">
    <property type="entry name" value="LIPOCALIN-1 INTERACTING MEMBRANE RECEPTOR LIMR"/>
    <property type="match status" value="1"/>
</dbReference>
<dbReference type="OMA" id="KSYYIQW"/>
<comment type="similarity">
    <text evidence="1">Belongs to the LIMR family.</text>
</comment>
<dbReference type="EMBL" id="KB307403">
    <property type="protein sequence ID" value="ELT98960.1"/>
    <property type="molecule type" value="Genomic_DNA"/>
</dbReference>
<dbReference type="OrthoDB" id="5596951at2759"/>
<gene>
    <name evidence="3" type="ORF">CAPTEDRAFT_167057</name>
</gene>
<dbReference type="GO" id="GO:0005886">
    <property type="term" value="C:plasma membrane"/>
    <property type="evidence" value="ECO:0007669"/>
    <property type="project" value="TreeGrafter"/>
</dbReference>
<feature type="transmembrane region" description="Helical" evidence="2">
    <location>
        <begin position="302"/>
        <end position="323"/>
    </location>
</feature>